<organism evidence="2 3">
    <name type="scientific">Folsomia candida</name>
    <name type="common">Springtail</name>
    <dbReference type="NCBI Taxonomy" id="158441"/>
    <lineage>
        <taxon>Eukaryota</taxon>
        <taxon>Metazoa</taxon>
        <taxon>Ecdysozoa</taxon>
        <taxon>Arthropoda</taxon>
        <taxon>Hexapoda</taxon>
        <taxon>Collembola</taxon>
        <taxon>Entomobryomorpha</taxon>
        <taxon>Isotomoidea</taxon>
        <taxon>Isotomidae</taxon>
        <taxon>Proisotominae</taxon>
        <taxon>Folsomia</taxon>
    </lineage>
</organism>
<evidence type="ECO:0000313" key="3">
    <source>
        <dbReference type="Proteomes" id="UP000198287"/>
    </source>
</evidence>
<evidence type="ECO:0000313" key="2">
    <source>
        <dbReference type="EMBL" id="OXA54572.1"/>
    </source>
</evidence>
<evidence type="ECO:0000256" key="1">
    <source>
        <dbReference type="SAM" id="SignalP"/>
    </source>
</evidence>
<feature type="signal peptide" evidence="1">
    <location>
        <begin position="1"/>
        <end position="22"/>
    </location>
</feature>
<accession>A0A226EAB1</accession>
<name>A0A226EAB1_FOLCA</name>
<dbReference type="EMBL" id="LNIX01000005">
    <property type="protein sequence ID" value="OXA54572.1"/>
    <property type="molecule type" value="Genomic_DNA"/>
</dbReference>
<feature type="chain" id="PRO_5012533609" evidence="1">
    <location>
        <begin position="23"/>
        <end position="243"/>
    </location>
</feature>
<keyword evidence="3" id="KW-1185">Reference proteome</keyword>
<comment type="caution">
    <text evidence="2">The sequence shown here is derived from an EMBL/GenBank/DDBJ whole genome shotgun (WGS) entry which is preliminary data.</text>
</comment>
<gene>
    <name evidence="2" type="ORF">Fcan01_11707</name>
</gene>
<proteinExistence type="predicted"/>
<sequence length="243" mass="27056">MSSNYASFLTLIFLIITSTVTGQRSQFINLYNSTQCLTAPVFSATASTTYTFPVGVSTLYAQVNGLWSVDFCRNDNGECHDRLIYSGQHDNCSFVAVMEYCGLLKLTRFGDVNQIERTIRFFAGPNFTGSSFFVEPPGKNFTQPSIIRSYYFSGLNIWELKADKTDVWGTCRFYSDIVGSNGYGFTYQTNTAIQIGAVLPGCDWLITTPRGSTTIHSTTPNSCENMKCIIFFIAGSIFLSIFM</sequence>
<dbReference type="AlphaFoldDB" id="A0A226EAB1"/>
<reference evidence="2 3" key="1">
    <citation type="submission" date="2015-12" db="EMBL/GenBank/DDBJ databases">
        <title>The genome of Folsomia candida.</title>
        <authorList>
            <person name="Faddeeva A."/>
            <person name="Derks M.F."/>
            <person name="Anvar Y."/>
            <person name="Smit S."/>
            <person name="Van Straalen N."/>
            <person name="Roelofs D."/>
        </authorList>
    </citation>
    <scope>NUCLEOTIDE SEQUENCE [LARGE SCALE GENOMIC DNA]</scope>
    <source>
        <strain evidence="2 3">VU population</strain>
        <tissue evidence="2">Whole body</tissue>
    </source>
</reference>
<protein>
    <submittedName>
        <fullName evidence="2">Uncharacterized protein</fullName>
    </submittedName>
</protein>
<keyword evidence="1" id="KW-0732">Signal</keyword>
<dbReference type="Proteomes" id="UP000198287">
    <property type="component" value="Unassembled WGS sequence"/>
</dbReference>